<reference evidence="1 2" key="1">
    <citation type="submission" date="2014-05" db="EMBL/GenBank/DDBJ databases">
        <title>ATOL: Assembling a taxonomically balanced genome-scale reconstruction of the evolutionary history of the Enterobacteriaceae.</title>
        <authorList>
            <person name="Plunkett G.III."/>
            <person name="Neeno-Eckwall E.C."/>
            <person name="Glasner J.D."/>
            <person name="Perna N.T."/>
        </authorList>
    </citation>
    <scope>NUCLEOTIDE SEQUENCE [LARGE SCALE GENOMIC DNA]</scope>
    <source>
        <strain evidence="1 2">ATCC 33852</strain>
    </source>
</reference>
<dbReference type="AlphaFoldDB" id="A0A085G1H8"/>
<comment type="caution">
    <text evidence="1">The sequence shown here is derived from an EMBL/GenBank/DDBJ whole genome shotgun (WGS) entry which is preliminary data.</text>
</comment>
<keyword evidence="2" id="KW-1185">Reference proteome</keyword>
<dbReference type="OrthoDB" id="7278101at2"/>
<dbReference type="Proteomes" id="UP000028640">
    <property type="component" value="Unassembled WGS sequence"/>
</dbReference>
<proteinExistence type="predicted"/>
<protein>
    <recommendedName>
        <fullName evidence="3">Tetratricopeptide repeat protein</fullName>
    </recommendedName>
</protein>
<dbReference type="GeneID" id="78382431"/>
<dbReference type="EMBL" id="JMPJ01000074">
    <property type="protein sequence ID" value="KFC77573.1"/>
    <property type="molecule type" value="Genomic_DNA"/>
</dbReference>
<dbReference type="eggNOG" id="COG0457">
    <property type="taxonomic scope" value="Bacteria"/>
</dbReference>
<name>A0A085G1H8_EWIA3</name>
<dbReference type="InterPro" id="IPR011990">
    <property type="entry name" value="TPR-like_helical_dom_sf"/>
</dbReference>
<organism evidence="1 2">
    <name type="scientific">Ewingella americana (strain ATCC 33852 / DSM 4580 / CCUG 14506 / JCM 5911 / LMG 7869 / NCTC 12157 / CDC 1468-78)</name>
    <dbReference type="NCBI Taxonomy" id="910964"/>
    <lineage>
        <taxon>Bacteria</taxon>
        <taxon>Pseudomonadati</taxon>
        <taxon>Pseudomonadota</taxon>
        <taxon>Gammaproteobacteria</taxon>
        <taxon>Enterobacterales</taxon>
        <taxon>Yersiniaceae</taxon>
        <taxon>Ewingella</taxon>
    </lineage>
</organism>
<dbReference type="RefSeq" id="WP_051899593.1">
    <property type="nucleotide sequence ID" value="NZ_JMPJ01000074.1"/>
</dbReference>
<evidence type="ECO:0008006" key="3">
    <source>
        <dbReference type="Google" id="ProtNLM"/>
    </source>
</evidence>
<gene>
    <name evidence="1" type="ORF">GEAM_4179</name>
</gene>
<evidence type="ECO:0000313" key="2">
    <source>
        <dbReference type="Proteomes" id="UP000028640"/>
    </source>
</evidence>
<dbReference type="STRING" id="910964.GEAM_4179"/>
<dbReference type="SUPFAM" id="SSF48452">
    <property type="entry name" value="TPR-like"/>
    <property type="match status" value="1"/>
</dbReference>
<dbReference type="Gene3D" id="1.25.40.10">
    <property type="entry name" value="Tetratricopeptide repeat domain"/>
    <property type="match status" value="1"/>
</dbReference>
<evidence type="ECO:0000313" key="1">
    <source>
        <dbReference type="EMBL" id="KFC77573.1"/>
    </source>
</evidence>
<accession>A0A085G1H8</accession>
<sequence length="420" mass="49063">MRSTYTRHITQPAKPTALKQDKLRKLSNQFNHAMSQRDFSLARLSCEEVLKMMPNNMAVLSDYGLSLMREGNYQKSYKVYKRIYNSSNQDQAAESWLDGLAEVCGWLNKPSELQRYGHESLRLADDHFKSVPAQWLPLTPIKPLNTELPFKNIIAFSLYGADPRYCETLIKNVETAKELYPSWVCRIYLDDTVPQHIWSRLQQVNAQLVDMTSEKEIPPTLWRFLVMDDLSVERFMVRDADSLIAEREQAAVEAWLKSPYYFHHMRDYFTHTELLLAGMWGGVNGLLSNIEQKIRSFVVQYKGRERFTDQYFLKAVLWSTIRQSILNHDELFDFHQAQPWPTHPPIRWKTKEFHVGSNAGYQYVVGRSSLIEKSMQPINLVINGKPYTYYSVVRDGQWRLTLPFFLVDDFQAGLIEINPV</sequence>